<reference evidence="9" key="1">
    <citation type="journal article" date="2015" name="Genome Announc.">
        <title>Genome sequence of the AIDS-associated pathogen Penicillium marneffei (ATCC18224) and its near taxonomic relative Talaromyces stipitatus (ATCC10500).</title>
        <authorList>
            <person name="Nierman W.C."/>
            <person name="Fedorova-Abrams N.D."/>
            <person name="Andrianopoulos A."/>
        </authorList>
    </citation>
    <scope>NUCLEOTIDE SEQUENCE [LARGE SCALE GENOMIC DNA]</scope>
    <source>
        <strain evidence="9">ATCC 10500 / CBS 375.48 / QM 6759 / NRRL 1006</strain>
    </source>
</reference>
<protein>
    <recommendedName>
        <fullName evidence="7">Xylanolytic transcriptional activator regulatory domain-containing protein</fullName>
    </recommendedName>
</protein>
<evidence type="ECO:0000256" key="3">
    <source>
        <dbReference type="ARBA" id="ARBA00022737"/>
    </source>
</evidence>
<dbReference type="OMA" id="CIRIACW"/>
<dbReference type="PhylomeDB" id="B8MKE9"/>
<dbReference type="EMBL" id="EQ962657">
    <property type="protein sequence ID" value="EED15304.1"/>
    <property type="molecule type" value="Genomic_DNA"/>
</dbReference>
<evidence type="ECO:0000313" key="8">
    <source>
        <dbReference type="EMBL" id="EED15304.1"/>
    </source>
</evidence>
<dbReference type="OrthoDB" id="654211at2759"/>
<dbReference type="GeneID" id="8099302"/>
<evidence type="ECO:0000256" key="1">
    <source>
        <dbReference type="ARBA" id="ARBA00004123"/>
    </source>
</evidence>
<dbReference type="HOGENOM" id="CLU_012538_3_0_1"/>
<dbReference type="GO" id="GO:0006351">
    <property type="term" value="P:DNA-templated transcription"/>
    <property type="evidence" value="ECO:0007669"/>
    <property type="project" value="InterPro"/>
</dbReference>
<dbReference type="AlphaFoldDB" id="B8MKE9"/>
<evidence type="ECO:0000256" key="2">
    <source>
        <dbReference type="ARBA" id="ARBA00022723"/>
    </source>
</evidence>
<dbReference type="STRING" id="441959.B8MKE9"/>
<feature type="domain" description="Xylanolytic transcriptional activator regulatory" evidence="7">
    <location>
        <begin position="142"/>
        <end position="343"/>
    </location>
</feature>
<comment type="subcellular location">
    <subcellularLocation>
        <location evidence="1">Nucleus</location>
    </subcellularLocation>
</comment>
<proteinExistence type="predicted"/>
<keyword evidence="5" id="KW-0862">Zinc</keyword>
<keyword evidence="4" id="KW-0863">Zinc-finger</keyword>
<evidence type="ECO:0000313" key="9">
    <source>
        <dbReference type="Proteomes" id="UP000001745"/>
    </source>
</evidence>
<dbReference type="GO" id="GO:0005634">
    <property type="term" value="C:nucleus"/>
    <property type="evidence" value="ECO:0007669"/>
    <property type="project" value="UniProtKB-SubCell"/>
</dbReference>
<dbReference type="VEuPathDB" id="FungiDB:TSTA_047520"/>
<accession>B8MKE9</accession>
<evidence type="ECO:0000256" key="5">
    <source>
        <dbReference type="ARBA" id="ARBA00022833"/>
    </source>
</evidence>
<name>B8MKE9_TALSN</name>
<keyword evidence="6" id="KW-0539">Nucleus</keyword>
<keyword evidence="2" id="KW-0479">Metal-binding</keyword>
<dbReference type="InterPro" id="IPR007219">
    <property type="entry name" value="XnlR_reg_dom"/>
</dbReference>
<evidence type="ECO:0000256" key="4">
    <source>
        <dbReference type="ARBA" id="ARBA00022771"/>
    </source>
</evidence>
<evidence type="ECO:0000256" key="6">
    <source>
        <dbReference type="ARBA" id="ARBA00023242"/>
    </source>
</evidence>
<dbReference type="GO" id="GO:0000785">
    <property type="term" value="C:chromatin"/>
    <property type="evidence" value="ECO:0007669"/>
    <property type="project" value="TreeGrafter"/>
</dbReference>
<dbReference type="Pfam" id="PF04082">
    <property type="entry name" value="Fungal_trans"/>
    <property type="match status" value="1"/>
</dbReference>
<dbReference type="InterPro" id="IPR051059">
    <property type="entry name" value="VerF-like"/>
</dbReference>
<gene>
    <name evidence="8" type="ORF">TSTA_047520</name>
</gene>
<dbReference type="PANTHER" id="PTHR40626:SF1">
    <property type="entry name" value="TRANSCRIPTION FACTOR WITH C2H2 AND ZN(2)-CYS(6) DNA BINDING DOMAIN (EUROFUNG)"/>
    <property type="match status" value="1"/>
</dbReference>
<dbReference type="InParanoid" id="B8MKE9"/>
<dbReference type="GO" id="GO:0008270">
    <property type="term" value="F:zinc ion binding"/>
    <property type="evidence" value="ECO:0007669"/>
    <property type="project" value="UniProtKB-KW"/>
</dbReference>
<dbReference type="GO" id="GO:0000978">
    <property type="term" value="F:RNA polymerase II cis-regulatory region sequence-specific DNA binding"/>
    <property type="evidence" value="ECO:0007669"/>
    <property type="project" value="InterPro"/>
</dbReference>
<keyword evidence="9" id="KW-1185">Reference proteome</keyword>
<dbReference type="RefSeq" id="XP_002485257.1">
    <property type="nucleotide sequence ID" value="XM_002485212.1"/>
</dbReference>
<evidence type="ECO:0000259" key="7">
    <source>
        <dbReference type="Pfam" id="PF04082"/>
    </source>
</evidence>
<dbReference type="CDD" id="cd12148">
    <property type="entry name" value="fungal_TF_MHR"/>
    <property type="match status" value="1"/>
</dbReference>
<dbReference type="eggNOG" id="ENOG502SP9M">
    <property type="taxonomic scope" value="Eukaryota"/>
</dbReference>
<dbReference type="GO" id="GO:0000981">
    <property type="term" value="F:DNA-binding transcription factor activity, RNA polymerase II-specific"/>
    <property type="evidence" value="ECO:0007669"/>
    <property type="project" value="InterPro"/>
</dbReference>
<dbReference type="Proteomes" id="UP000001745">
    <property type="component" value="Unassembled WGS sequence"/>
</dbReference>
<dbReference type="PANTHER" id="PTHR40626">
    <property type="entry name" value="MIP31509P"/>
    <property type="match status" value="1"/>
</dbReference>
<keyword evidence="3" id="KW-0677">Repeat</keyword>
<sequence>MGNEPFYFLLRFTDPEVKYDRLAISETAGYSIRRNLASAFSLLGVSGTNTHSMESFIGDVVDPRLLGFDTGSGIGDGYYDQFYAFIPDDAAKLPRQLYEIARELVETSRSLRLDSGDGADILDLTELHTLFTVQNLTVFVTAFFHSLHWHMPVVHCPTFDPANVSNCLLLAIFLAGAVYTIPCSGSDLLLPSLLSVAEEYVFRRVATAATTLNDHPIKGSTIEIVQAALILEMLQFSQGDPQTRRRIRIIRHPCLVSTIRSMGLFHYKRREAPVVCDGENKWRDLAAEEVCIRVACWAFLADGFLTVCFKNHPSLSIFEMDCDFPWSTELFESENVSTFNDTVTIHTTVPSLPTLRKVAEGLLQMPSSNQHISWGRSLSVEHLLMLIYAMNSLAFQARSGLLGFISIDIIKHAAMNWHKLWKSVLSHLHHINGVTTTENLHLGYPKHAEELWWLLMTTLDATTNQTQNKGKRFQYLDSAATDDLGKLNEFILSARGRKSSI</sequence>
<organism evidence="8 9">
    <name type="scientific">Talaromyces stipitatus (strain ATCC 10500 / CBS 375.48 / QM 6759 / NRRL 1006)</name>
    <name type="common">Penicillium stipitatum</name>
    <dbReference type="NCBI Taxonomy" id="441959"/>
    <lineage>
        <taxon>Eukaryota</taxon>
        <taxon>Fungi</taxon>
        <taxon>Dikarya</taxon>
        <taxon>Ascomycota</taxon>
        <taxon>Pezizomycotina</taxon>
        <taxon>Eurotiomycetes</taxon>
        <taxon>Eurotiomycetidae</taxon>
        <taxon>Eurotiales</taxon>
        <taxon>Trichocomaceae</taxon>
        <taxon>Talaromyces</taxon>
        <taxon>Talaromyces sect. Talaromyces</taxon>
    </lineage>
</organism>